<proteinExistence type="inferred from homology"/>
<keyword evidence="2" id="KW-0808">Transferase</keyword>
<dbReference type="Pfam" id="PF01555">
    <property type="entry name" value="N6_N4_Mtase"/>
    <property type="match status" value="1"/>
</dbReference>
<sequence length="318" mass="35907">MSDGGYVRDYAEGKNWQLYLGDSCEVLCELASDSVDLSVQSPPFASLFTYSPSLRDLGNSASREEFFEHYSYIIREQLRVTRPGRLSCIHVQQLTTTKSTDGYMGMTDFRGEVIRAFQAAGWIFNGEVTVWKNPQAQSIRTRSHALAFATKNRDSAGSRPALADYLLLFRKPGENPVRIKTDVTNDEWIEWAAPIWEDHHDGGWLTEDGHLCPVWYGIRETDTLNTKVAKDDADERHIAPLQLGFIERCLRLWSNPGELVLTPFAGIGSELYVAIKLGRRGVGIELKPSYWRTAVNNLTRLEQQLQQPSLFEADEASA</sequence>
<dbReference type="InterPro" id="IPR029063">
    <property type="entry name" value="SAM-dependent_MTases_sf"/>
</dbReference>
<dbReference type="GO" id="GO:0032259">
    <property type="term" value="P:methylation"/>
    <property type="evidence" value="ECO:0007669"/>
    <property type="project" value="UniProtKB-KW"/>
</dbReference>
<dbReference type="EC" id="2.1.1.-" evidence="3"/>
<dbReference type="SUPFAM" id="SSF53335">
    <property type="entry name" value="S-adenosyl-L-methionine-dependent methyltransferases"/>
    <property type="match status" value="1"/>
</dbReference>
<evidence type="ECO:0000313" key="6">
    <source>
        <dbReference type="Proteomes" id="UP000077342"/>
    </source>
</evidence>
<evidence type="ECO:0000313" key="5">
    <source>
        <dbReference type="EMBL" id="KZS63071.1"/>
    </source>
</evidence>
<name>A0A164B3A7_9MYCO</name>
<evidence type="ECO:0000256" key="3">
    <source>
        <dbReference type="RuleBase" id="RU362026"/>
    </source>
</evidence>
<keyword evidence="6" id="KW-1185">Reference proteome</keyword>
<gene>
    <name evidence="5" type="ORF">A4G28_04355</name>
</gene>
<dbReference type="AlphaFoldDB" id="A0A164B3A7"/>
<dbReference type="Gene3D" id="3.40.50.150">
    <property type="entry name" value="Vaccinia Virus protein VP39"/>
    <property type="match status" value="1"/>
</dbReference>
<dbReference type="InterPro" id="IPR002941">
    <property type="entry name" value="DNA_methylase_N4/N6"/>
</dbReference>
<dbReference type="EMBL" id="LWCI01000100">
    <property type="protein sequence ID" value="KZS63071.1"/>
    <property type="molecule type" value="Genomic_DNA"/>
</dbReference>
<comment type="similarity">
    <text evidence="3">Belongs to the N(4)/N(6)-methyltransferase family.</text>
</comment>
<protein>
    <recommendedName>
        <fullName evidence="3">Methyltransferase</fullName>
        <ecNumber evidence="3">2.1.1.-</ecNumber>
    </recommendedName>
</protein>
<evidence type="ECO:0000256" key="2">
    <source>
        <dbReference type="ARBA" id="ARBA00022679"/>
    </source>
</evidence>
<accession>A0A164B3A7</accession>
<feature type="domain" description="DNA methylase N-4/N-6" evidence="4">
    <location>
        <begin position="35"/>
        <end position="295"/>
    </location>
</feature>
<keyword evidence="1 5" id="KW-0489">Methyltransferase</keyword>
<comment type="caution">
    <text evidence="5">The sequence shown here is derived from an EMBL/GenBank/DDBJ whole genome shotgun (WGS) entry which is preliminary data.</text>
</comment>
<dbReference type="Proteomes" id="UP000077342">
    <property type="component" value="Unassembled WGS sequence"/>
</dbReference>
<dbReference type="REBASE" id="648998">
    <property type="entry name" value="M.Mka1458ORF4355P"/>
</dbReference>
<evidence type="ECO:0000259" key="4">
    <source>
        <dbReference type="Pfam" id="PF01555"/>
    </source>
</evidence>
<dbReference type="GO" id="GO:0003677">
    <property type="term" value="F:DNA binding"/>
    <property type="evidence" value="ECO:0007669"/>
    <property type="project" value="InterPro"/>
</dbReference>
<dbReference type="GO" id="GO:0008170">
    <property type="term" value="F:N-methyltransferase activity"/>
    <property type="evidence" value="ECO:0007669"/>
    <property type="project" value="InterPro"/>
</dbReference>
<dbReference type="RefSeq" id="WP_075510302.1">
    <property type="nucleotide sequence ID" value="NZ_LWCI01000100.1"/>
</dbReference>
<organism evidence="5 6">
    <name type="scientific">Mycobacterium ostraviense</name>
    <dbReference type="NCBI Taxonomy" id="2738409"/>
    <lineage>
        <taxon>Bacteria</taxon>
        <taxon>Bacillati</taxon>
        <taxon>Actinomycetota</taxon>
        <taxon>Actinomycetes</taxon>
        <taxon>Mycobacteriales</taxon>
        <taxon>Mycobacteriaceae</taxon>
        <taxon>Mycobacterium</taxon>
    </lineage>
</organism>
<dbReference type="InterPro" id="IPR001091">
    <property type="entry name" value="RM_Methyltransferase"/>
</dbReference>
<reference evidence="6" key="1">
    <citation type="submission" date="2016-04" db="EMBL/GenBank/DDBJ databases">
        <authorList>
            <person name="Strapagiel D."/>
            <person name="Borowka P."/>
            <person name="Marciniak B."/>
            <person name="Bakula Z."/>
            <person name="Van Ingen J."/>
            <person name="Safianowska A."/>
            <person name="Dziadek J."/>
            <person name="Jagielski T."/>
        </authorList>
    </citation>
    <scope>NUCLEOTIDE SEQUENCE [LARGE SCALE GENOMIC DNA]</scope>
    <source>
        <strain evidence="6">1010001458</strain>
    </source>
</reference>
<evidence type="ECO:0000256" key="1">
    <source>
        <dbReference type="ARBA" id="ARBA00022603"/>
    </source>
</evidence>
<dbReference type="PRINTS" id="PR00508">
    <property type="entry name" value="S21N4MTFRASE"/>
</dbReference>